<dbReference type="RefSeq" id="WP_061502756.1">
    <property type="nucleotide sequence ID" value="NZ_CP010951.1"/>
</dbReference>
<evidence type="ECO:0000256" key="4">
    <source>
        <dbReference type="ARBA" id="ARBA00023163"/>
    </source>
</evidence>
<dbReference type="Gene3D" id="1.10.10.10">
    <property type="entry name" value="Winged helix-like DNA-binding domain superfamily/Winged helix DNA-binding domain"/>
    <property type="match status" value="1"/>
</dbReference>
<evidence type="ECO:0000256" key="3">
    <source>
        <dbReference type="ARBA" id="ARBA00023125"/>
    </source>
</evidence>
<dbReference type="GO" id="GO:0003700">
    <property type="term" value="F:DNA-binding transcription factor activity"/>
    <property type="evidence" value="ECO:0007669"/>
    <property type="project" value="InterPro"/>
</dbReference>
<dbReference type="PANTHER" id="PTHR30537:SF79">
    <property type="entry name" value="TRANSCRIPTIONAL REGULATOR-RELATED"/>
    <property type="match status" value="1"/>
</dbReference>
<comment type="similarity">
    <text evidence="1">Belongs to the LysR transcriptional regulatory family.</text>
</comment>
<protein>
    <submittedName>
        <fullName evidence="6">LysR family transcriptional regulator</fullName>
    </submittedName>
</protein>
<dbReference type="PRINTS" id="PR00039">
    <property type="entry name" value="HTHLYSR"/>
</dbReference>
<dbReference type="PANTHER" id="PTHR30537">
    <property type="entry name" value="HTH-TYPE TRANSCRIPTIONAL REGULATOR"/>
    <property type="match status" value="1"/>
</dbReference>
<dbReference type="GO" id="GO:0006351">
    <property type="term" value="P:DNA-templated transcription"/>
    <property type="evidence" value="ECO:0007669"/>
    <property type="project" value="TreeGrafter"/>
</dbReference>
<keyword evidence="2" id="KW-0805">Transcription regulation</keyword>
<dbReference type="EMBL" id="CP010951">
    <property type="protein sequence ID" value="AMO24668.1"/>
    <property type="molecule type" value="Genomic_DNA"/>
</dbReference>
<keyword evidence="7" id="KW-1185">Reference proteome</keyword>
<dbReference type="SUPFAM" id="SSF53850">
    <property type="entry name" value="Periplasmic binding protein-like II"/>
    <property type="match status" value="1"/>
</dbReference>
<accession>A0A127JXD6</accession>
<dbReference type="AlphaFoldDB" id="A0A127JXD6"/>
<evidence type="ECO:0000256" key="2">
    <source>
        <dbReference type="ARBA" id="ARBA00023015"/>
    </source>
</evidence>
<keyword evidence="4" id="KW-0804">Transcription</keyword>
<dbReference type="GO" id="GO:0043565">
    <property type="term" value="F:sequence-specific DNA binding"/>
    <property type="evidence" value="ECO:0007669"/>
    <property type="project" value="TreeGrafter"/>
</dbReference>
<dbReference type="InterPro" id="IPR036388">
    <property type="entry name" value="WH-like_DNA-bd_sf"/>
</dbReference>
<dbReference type="CDD" id="cd08432">
    <property type="entry name" value="PBP2_GcdR_TrpI_HvrB_AmpR_like"/>
    <property type="match status" value="1"/>
</dbReference>
<dbReference type="InterPro" id="IPR005119">
    <property type="entry name" value="LysR_subst-bd"/>
</dbReference>
<dbReference type="SUPFAM" id="SSF46785">
    <property type="entry name" value="Winged helix' DNA-binding domain"/>
    <property type="match status" value="1"/>
</dbReference>
<dbReference type="InterPro" id="IPR000847">
    <property type="entry name" value="LysR_HTH_N"/>
</dbReference>
<name>A0A127JXD6_9BURK</name>
<keyword evidence="3" id="KW-0238">DNA-binding</keyword>
<dbReference type="FunFam" id="1.10.10.10:FF:000038">
    <property type="entry name" value="Glycine cleavage system transcriptional activator"/>
    <property type="match status" value="1"/>
</dbReference>
<dbReference type="InterPro" id="IPR058163">
    <property type="entry name" value="LysR-type_TF_proteobact-type"/>
</dbReference>
<dbReference type="Pfam" id="PF03466">
    <property type="entry name" value="LysR_substrate"/>
    <property type="match status" value="1"/>
</dbReference>
<dbReference type="PATRIC" id="fig|94132.3.peg.4040"/>
<organism evidence="6 7">
    <name type="scientific">Ramlibacter tataouinensis</name>
    <dbReference type="NCBI Taxonomy" id="94132"/>
    <lineage>
        <taxon>Bacteria</taxon>
        <taxon>Pseudomonadati</taxon>
        <taxon>Pseudomonadota</taxon>
        <taxon>Betaproteobacteria</taxon>
        <taxon>Burkholderiales</taxon>
        <taxon>Comamonadaceae</taxon>
        <taxon>Ramlibacter</taxon>
    </lineage>
</organism>
<dbReference type="PROSITE" id="PS50931">
    <property type="entry name" value="HTH_LYSR"/>
    <property type="match status" value="1"/>
</dbReference>
<evidence type="ECO:0000313" key="7">
    <source>
        <dbReference type="Proteomes" id="UP000070433"/>
    </source>
</evidence>
<dbReference type="OrthoDB" id="9178397at2"/>
<dbReference type="Proteomes" id="UP000070433">
    <property type="component" value="Chromosome"/>
</dbReference>
<dbReference type="Pfam" id="PF00126">
    <property type="entry name" value="HTH_1"/>
    <property type="match status" value="1"/>
</dbReference>
<proteinExistence type="inferred from homology"/>
<gene>
    <name evidence="6" type="ORF">UC35_19805</name>
</gene>
<evidence type="ECO:0000259" key="5">
    <source>
        <dbReference type="PROSITE" id="PS50931"/>
    </source>
</evidence>
<feature type="domain" description="HTH lysR-type" evidence="5">
    <location>
        <begin position="6"/>
        <end position="63"/>
    </location>
</feature>
<evidence type="ECO:0000256" key="1">
    <source>
        <dbReference type="ARBA" id="ARBA00009437"/>
    </source>
</evidence>
<evidence type="ECO:0000313" key="6">
    <source>
        <dbReference type="EMBL" id="AMO24668.1"/>
    </source>
</evidence>
<dbReference type="InterPro" id="IPR036390">
    <property type="entry name" value="WH_DNA-bd_sf"/>
</dbReference>
<dbReference type="Gene3D" id="3.40.190.10">
    <property type="entry name" value="Periplasmic binding protein-like II"/>
    <property type="match status" value="2"/>
</dbReference>
<reference evidence="6 7" key="1">
    <citation type="journal article" date="2014" name="Int. J. Syst. Evol. Microbiol.">
        <title>Ramlibacter solisilvae sp. nov., isolated from forest soil, and emended description of the genus Ramlibacter.</title>
        <authorList>
            <person name="Lee H.J."/>
            <person name="Lee S.H."/>
            <person name="Lee S.S."/>
            <person name="Lee J.S."/>
            <person name="Kim Y."/>
            <person name="Kim S.C."/>
            <person name="Jeon C.O."/>
        </authorList>
    </citation>
    <scope>NUCLEOTIDE SEQUENCE [LARGE SCALE GENOMIC DNA]</scope>
    <source>
        <strain evidence="6 7">5-10</strain>
    </source>
</reference>
<sequence>MRSSFPPLSCLLAFEAAARRASFSLAANELNLTPSAVSHQIAKLEQLLDVRLFERSARNIALTEPGREYMSRVSLALDAISTATDNVRKGVRNALHLHSAPSFASLWLMPRLADFARQHPGIALSLSSSPTHSDFATGQVDLDIRYGVPNWPHLHVQPIFEERIQPMVSPAFAEQHRIETPEDLLQMPLIQSVVNVVQWGDWFRGRRVQFAPGQYAYSFDRTSMALDAAVQGLGVACDSSSIAADHLNQGRLRKLFDDRWCVKVQAHFLVCPQRHLQRPEVANFIEWIRTHAIDAEGAASGGA</sequence>